<evidence type="ECO:0000256" key="10">
    <source>
        <dbReference type="ARBA" id="ARBA00022989"/>
    </source>
</evidence>
<dbReference type="PANTHER" id="PTHR13831">
    <property type="entry name" value="MEMBER OF THE HIR1 FAMILY OF WD-REPEAT PROTEINS"/>
    <property type="match status" value="1"/>
</dbReference>
<feature type="compositionally biased region" description="Acidic residues" evidence="13">
    <location>
        <begin position="303"/>
        <end position="313"/>
    </location>
</feature>
<evidence type="ECO:0000256" key="1">
    <source>
        <dbReference type="ARBA" id="ARBA00004123"/>
    </source>
</evidence>
<evidence type="ECO:0000256" key="13">
    <source>
        <dbReference type="SAM" id="MobiDB-lite"/>
    </source>
</evidence>
<feature type="transmembrane region" description="Helical" evidence="14">
    <location>
        <begin position="1527"/>
        <end position="1552"/>
    </location>
</feature>
<sequence>MIIDCPEWVAHRHAEGISAIDVHPNGRRLATCGTDPQIKIWNLLPILDPAAEADASVPKLLAALSEHQGSALVVAFSRSGLLLASGGNDNTVLLYKLHSGAATSKLGASFVNIENWKTVANIRGHSLDVTGLAWSPSDRQLATCSMDGSIMVFNVSADGAQHSPAHKLSGQHHGWVKGLAFDPLGRYLASQGRNGLKVWDAEAGWACVTHQKTPFDRAPETAFRHRISWSPDGELLLAVNASSGGQPTTVLFKRQAWDTTHLVGHRSSVVAAAANPRMFFAPRRLQAARKAAAERMARAAEGDGSEDGEEQQQDDAAAAAAAGGDGLDGFDDMPSMVCACSSNDKTFTVWSSELALPVLHCQQLHAGNIVDLAWTPDGYTLIAASNDDTISVIRFSEAELGRAMSDDQLRVLLEQEYGAAAAAATGGGGPAAEAGPAGLADADLASITLGAAAAAAPAPAQATTPVLANGAPAPAAPAAAAAAAPSQRIVPQPVGSAGPAAASSALARRLMPTGAGVTTGSLQQPAAAAAASRKRAHPTGGGPAAAAPSAKRPALAVGNGAVLPGQQQQQVLRPAAVGPGGGSSSSGWVLACPAVLSLLQLKLTEVHAAPDTQAAQQQPGSMEVLMSVRNHAPGSSGAAPVADVCVEMCASGSSSSSSNDVVWCDKVQGEVVAIAGTAFFSAAAMRGGLLHTWRPGGNLLLPPLALGCPAARLEAQGDWGLLLAGVDGELALLDMQRCVREMGPKPSPNIRPLLAAAPPGTTLADTWVMGCSSSSMRQQQQQQQQSVPRSHVAVLSDASGWLFHDGLGLWSCLRPGLHEPAGQAHRPGGFAAAAGNADAERLRCSLAAAAQAAGAAGLVPPQPRQGEGCWRARQAALELAAAHSLGDGPGYERWLGLLAHVLAQQREETRLREIAQDLLGPVRWCAAWGACSAWPPRLLGRDKRGMLAALVLPAMAEHGLGSTLQTVLLGGSSALFKKKKAKKTDQGQPSSPLAPSVKGPDANSGAAEPDARLITDQNQPDQEQQTPFGEQQGFHETFKTAAGSLAGSEDGDEEEEDAVPDVSPLACSTLRQHLSVQPETFDMEWQEMGCSYNIQGATKVVLQDIWGRAYPGEMQALMGPSGAGKSTFMDILAMRKSVGSLSGRLLLSGRPANTSFIRKTAYVPQEDNFVPTMTTKETLDFYASVILPSSWSGAKKHERVVEVLDAVGLGHGHKTLVGGTLPGGLMMRGLSGGERKRLSIAAGILAAPAVLFLDEPTSGLDSFAALSVMGYLQRMARAAEHIIISTIHQPRSAIWQMFDQVTLLANGRLMYHGPREEMTEWFGRLGYSHSPLEHGVASDWALDLVAVGFAKPAKYYGHTMRTRDDLAAAAKAFMEHYMRTQDVTQSDNLPATTLGNQGTIADRVRSIMGPAAPGASITDIQPDRGNKYPTGALRQFISLVHREFVLITRNPFDVAARCLTFTWVAILIGLLYYGMPTDGSSLRSRLNLCYVGLSFVVLMPYISMGLYTSDKKFYLADASAKLYRPVAYYFAKVFVTTPFQIICALCFAWTLYGMAGMRHGGTAIAKWGAIVTLVYLISVQVLHACAIAAPNQDTAFMMSIVWTTVQMLVSTFFVNFSEVTFNYWLTQLRYISAVYFGFEALVLNEFSGVTLDCSNGMGEEYMNFVLTAFPRMTAAQKQILGRMSQPQPDCIVDTVAVVDYFEFGRPFGVTVGILLGYLGIMHALTYLAMVVSARKEAR</sequence>
<dbReference type="SUPFAM" id="SSF52540">
    <property type="entry name" value="P-loop containing nucleoside triphosphate hydrolases"/>
    <property type="match status" value="1"/>
</dbReference>
<evidence type="ECO:0000256" key="2">
    <source>
        <dbReference type="ARBA" id="ARBA00004141"/>
    </source>
</evidence>
<keyword evidence="7" id="KW-0547">Nucleotide-binding</keyword>
<feature type="domain" description="AAA+ ATPase" evidence="15">
    <location>
        <begin position="1111"/>
        <end position="1308"/>
    </location>
</feature>
<dbReference type="InterPro" id="IPR019775">
    <property type="entry name" value="WD40_repeat_CS"/>
</dbReference>
<keyword evidence="6" id="KW-0677">Repeat</keyword>
<dbReference type="InterPro" id="IPR003439">
    <property type="entry name" value="ABC_transporter-like_ATP-bd"/>
</dbReference>
<keyword evidence="9" id="KW-0156">Chromatin regulator</keyword>
<dbReference type="Pfam" id="PF00005">
    <property type="entry name" value="ABC_tran"/>
    <property type="match status" value="1"/>
</dbReference>
<feature type="transmembrane region" description="Helical" evidence="14">
    <location>
        <begin position="1564"/>
        <end position="1589"/>
    </location>
</feature>
<dbReference type="EMBL" id="CP126212">
    <property type="protein sequence ID" value="WIA13848.1"/>
    <property type="molecule type" value="Genomic_DNA"/>
</dbReference>
<evidence type="ECO:0000259" key="15">
    <source>
        <dbReference type="SMART" id="SM00382"/>
    </source>
</evidence>
<accession>A0ABY8U2D7</accession>
<feature type="transmembrane region" description="Helical" evidence="14">
    <location>
        <begin position="1628"/>
        <end position="1647"/>
    </location>
</feature>
<protein>
    <recommendedName>
        <fullName evidence="15">AAA+ ATPase domain-containing protein</fullName>
    </recommendedName>
</protein>
<name>A0ABY8U2D7_TETOB</name>
<feature type="region of interest" description="Disordered" evidence="13">
    <location>
        <begin position="515"/>
        <end position="552"/>
    </location>
</feature>
<evidence type="ECO:0000256" key="11">
    <source>
        <dbReference type="ARBA" id="ARBA00023136"/>
    </source>
</evidence>
<evidence type="ECO:0000256" key="12">
    <source>
        <dbReference type="ARBA" id="ARBA00023242"/>
    </source>
</evidence>
<evidence type="ECO:0000256" key="14">
    <source>
        <dbReference type="SAM" id="Phobius"/>
    </source>
</evidence>
<keyword evidence="17" id="KW-1185">Reference proteome</keyword>
<evidence type="ECO:0000313" key="16">
    <source>
        <dbReference type="EMBL" id="WIA13848.1"/>
    </source>
</evidence>
<dbReference type="InterPro" id="IPR027417">
    <property type="entry name" value="P-loop_NTPase"/>
</dbReference>
<dbReference type="SMART" id="SM00320">
    <property type="entry name" value="WD40"/>
    <property type="match status" value="6"/>
</dbReference>
<keyword evidence="4" id="KW-0853">WD repeat</keyword>
<gene>
    <name evidence="16" type="ORF">OEZ85_002422</name>
</gene>
<dbReference type="InterPro" id="IPR036322">
    <property type="entry name" value="WD40_repeat_dom_sf"/>
</dbReference>
<evidence type="ECO:0000256" key="9">
    <source>
        <dbReference type="ARBA" id="ARBA00022853"/>
    </source>
</evidence>
<dbReference type="InterPro" id="IPR055410">
    <property type="entry name" value="Beta-prop_CAF1B_HIR1"/>
</dbReference>
<dbReference type="PROSITE" id="PS00211">
    <property type="entry name" value="ABC_TRANSPORTER_1"/>
    <property type="match status" value="1"/>
</dbReference>
<feature type="transmembrane region" description="Helical" evidence="14">
    <location>
        <begin position="1595"/>
        <end position="1616"/>
    </location>
</feature>
<evidence type="ECO:0000256" key="3">
    <source>
        <dbReference type="ARBA" id="ARBA00007306"/>
    </source>
</evidence>
<keyword evidence="8" id="KW-0067">ATP-binding</keyword>
<dbReference type="Proteomes" id="UP001244341">
    <property type="component" value="Chromosome 5b"/>
</dbReference>
<dbReference type="SMART" id="SM00382">
    <property type="entry name" value="AAA"/>
    <property type="match status" value="1"/>
</dbReference>
<dbReference type="PROSITE" id="PS00678">
    <property type="entry name" value="WD_REPEATS_1"/>
    <property type="match status" value="1"/>
</dbReference>
<dbReference type="InterPro" id="IPR031120">
    <property type="entry name" value="HIR1-like"/>
</dbReference>
<dbReference type="Pfam" id="PF01061">
    <property type="entry name" value="ABC2_membrane"/>
    <property type="match status" value="1"/>
</dbReference>
<dbReference type="InterPro" id="IPR013525">
    <property type="entry name" value="ABC2_TM"/>
</dbReference>
<proteinExistence type="inferred from homology"/>
<dbReference type="Gene3D" id="3.40.50.300">
    <property type="entry name" value="P-loop containing nucleotide triphosphate hydrolases"/>
    <property type="match status" value="1"/>
</dbReference>
<feature type="transmembrane region" description="Helical" evidence="14">
    <location>
        <begin position="1454"/>
        <end position="1475"/>
    </location>
</feature>
<dbReference type="InterPro" id="IPR003593">
    <property type="entry name" value="AAA+_ATPase"/>
</dbReference>
<feature type="region of interest" description="Disordered" evidence="13">
    <location>
        <begin position="292"/>
        <end position="324"/>
    </location>
</feature>
<feature type="transmembrane region" description="Helical" evidence="14">
    <location>
        <begin position="1487"/>
        <end position="1507"/>
    </location>
</feature>
<keyword evidence="11 14" id="KW-0472">Membrane</keyword>
<dbReference type="InterPro" id="IPR001680">
    <property type="entry name" value="WD40_rpt"/>
</dbReference>
<comment type="subcellular location">
    <subcellularLocation>
        <location evidence="2">Membrane</location>
        <topology evidence="2">Multi-pass membrane protein</topology>
    </subcellularLocation>
    <subcellularLocation>
        <location evidence="1">Nucleus</location>
    </subcellularLocation>
</comment>
<comment type="similarity">
    <text evidence="3">Belongs to the WD repeat HIR1 family.</text>
</comment>
<reference evidence="16 17" key="1">
    <citation type="submission" date="2023-05" db="EMBL/GenBank/DDBJ databases">
        <title>A 100% complete, gapless, phased diploid assembly of the Scenedesmus obliquus UTEX 3031 genome.</title>
        <authorList>
            <person name="Biondi T.C."/>
            <person name="Hanschen E.R."/>
            <person name="Kwon T."/>
            <person name="Eng W."/>
            <person name="Kruse C.P.S."/>
            <person name="Koehler S.I."/>
            <person name="Kunde Y."/>
            <person name="Gleasner C.D."/>
            <person name="You Mak K.T."/>
            <person name="Polle J."/>
            <person name="Hovde B.T."/>
            <person name="Starkenburg S.R."/>
        </authorList>
    </citation>
    <scope>NUCLEOTIDE SEQUENCE [LARGE SCALE GENOMIC DNA]</scope>
    <source>
        <strain evidence="16 17">DOE0152z</strain>
    </source>
</reference>
<dbReference type="InterPro" id="IPR015943">
    <property type="entry name" value="WD40/YVTN_repeat-like_dom_sf"/>
</dbReference>
<keyword evidence="5 14" id="KW-0812">Transmembrane</keyword>
<dbReference type="Pfam" id="PF24105">
    <property type="entry name" value="Beta-prop_CAF1B_HIR1"/>
    <property type="match status" value="1"/>
</dbReference>
<dbReference type="SUPFAM" id="SSF50978">
    <property type="entry name" value="WD40 repeat-like"/>
    <property type="match status" value="1"/>
</dbReference>
<evidence type="ECO:0000256" key="8">
    <source>
        <dbReference type="ARBA" id="ARBA00022840"/>
    </source>
</evidence>
<evidence type="ECO:0000256" key="6">
    <source>
        <dbReference type="ARBA" id="ARBA00022737"/>
    </source>
</evidence>
<keyword evidence="10 14" id="KW-1133">Transmembrane helix</keyword>
<dbReference type="Gene3D" id="2.130.10.10">
    <property type="entry name" value="YVTN repeat-like/Quinoprotein amine dehydrogenase"/>
    <property type="match status" value="3"/>
</dbReference>
<evidence type="ECO:0000256" key="5">
    <source>
        <dbReference type="ARBA" id="ARBA00022692"/>
    </source>
</evidence>
<feature type="region of interest" description="Disordered" evidence="13">
    <location>
        <begin position="979"/>
        <end position="1008"/>
    </location>
</feature>
<feature type="transmembrane region" description="Helical" evidence="14">
    <location>
        <begin position="1707"/>
        <end position="1731"/>
    </location>
</feature>
<evidence type="ECO:0000313" key="17">
    <source>
        <dbReference type="Proteomes" id="UP001244341"/>
    </source>
</evidence>
<organism evidence="16 17">
    <name type="scientific">Tetradesmus obliquus</name>
    <name type="common">Green alga</name>
    <name type="synonym">Acutodesmus obliquus</name>
    <dbReference type="NCBI Taxonomy" id="3088"/>
    <lineage>
        <taxon>Eukaryota</taxon>
        <taxon>Viridiplantae</taxon>
        <taxon>Chlorophyta</taxon>
        <taxon>core chlorophytes</taxon>
        <taxon>Chlorophyceae</taxon>
        <taxon>CS clade</taxon>
        <taxon>Sphaeropleales</taxon>
        <taxon>Scenedesmaceae</taxon>
        <taxon>Tetradesmus</taxon>
    </lineage>
</organism>
<evidence type="ECO:0000256" key="4">
    <source>
        <dbReference type="ARBA" id="ARBA00022574"/>
    </source>
</evidence>
<evidence type="ECO:0000256" key="7">
    <source>
        <dbReference type="ARBA" id="ARBA00022741"/>
    </source>
</evidence>
<dbReference type="InterPro" id="IPR017871">
    <property type="entry name" value="ABC_transporter-like_CS"/>
</dbReference>
<dbReference type="PANTHER" id="PTHR13831:SF0">
    <property type="entry name" value="PROTEIN HIRA"/>
    <property type="match status" value="1"/>
</dbReference>
<keyword evidence="12" id="KW-0539">Nucleus</keyword>
<feature type="compositionally biased region" description="Basic and acidic residues" evidence="13">
    <location>
        <begin position="292"/>
        <end position="301"/>
    </location>
</feature>